<name>A0A2C9YR11_BACTU</name>
<proteinExistence type="predicted"/>
<evidence type="ECO:0008006" key="3">
    <source>
        <dbReference type="Google" id="ProtNLM"/>
    </source>
</evidence>
<comment type="caution">
    <text evidence="1">The sequence shown here is derived from an EMBL/GenBank/DDBJ whole genome shotgun (WGS) entry which is preliminary data.</text>
</comment>
<evidence type="ECO:0000313" key="1">
    <source>
        <dbReference type="EMBL" id="OTY77138.1"/>
    </source>
</evidence>
<organism evidence="1 2">
    <name type="scientific">Bacillus thuringiensis serovar vazensis</name>
    <dbReference type="NCBI Taxonomy" id="180867"/>
    <lineage>
        <taxon>Bacteria</taxon>
        <taxon>Bacillati</taxon>
        <taxon>Bacillota</taxon>
        <taxon>Bacilli</taxon>
        <taxon>Bacillales</taxon>
        <taxon>Bacillaceae</taxon>
        <taxon>Bacillus</taxon>
        <taxon>Bacillus cereus group</taxon>
    </lineage>
</organism>
<evidence type="ECO:0000313" key="2">
    <source>
        <dbReference type="Proteomes" id="UP000194911"/>
    </source>
</evidence>
<protein>
    <recommendedName>
        <fullName evidence="3">Immunity protein 30 domain-containing protein</fullName>
    </recommendedName>
</protein>
<reference evidence="1 2" key="1">
    <citation type="submission" date="2016-10" db="EMBL/GenBank/DDBJ databases">
        <title>Comparative genomics of Bacillus thuringiensis reveals a path to pathogens against multiple invertebrate hosts.</title>
        <authorList>
            <person name="Zheng J."/>
            <person name="Gao Q."/>
            <person name="Liu H."/>
            <person name="Peng D."/>
            <person name="Ruan L."/>
            <person name="Sun M."/>
        </authorList>
    </citation>
    <scope>NUCLEOTIDE SEQUENCE [LARGE SCALE GENOMIC DNA]</scope>
    <source>
        <strain evidence="1">BGSC 4CE1</strain>
    </source>
</reference>
<accession>A0A2C9YR11</accession>
<dbReference type="EMBL" id="NFDQ01000040">
    <property type="protein sequence ID" value="OTY77138.1"/>
    <property type="molecule type" value="Genomic_DNA"/>
</dbReference>
<dbReference type="Proteomes" id="UP000194911">
    <property type="component" value="Unassembled WGS sequence"/>
</dbReference>
<gene>
    <name evidence="1" type="ORF">BK749_10580</name>
</gene>
<dbReference type="RefSeq" id="WP_000914204.1">
    <property type="nucleotide sequence ID" value="NZ_NFDQ01000040.1"/>
</dbReference>
<dbReference type="AlphaFoldDB" id="A0A2C9YR11"/>
<sequence length="146" mass="16615">MLKKLENLITSADFEEAEKSFTNNSFKDFSEEMLYVTYENSSITNYSFINYLLMKKESSDLHDLAFDLLVNPLCHIDGAYHSALYHATRSVELTNEENVDSLLQLLFLHSVPDKLISDKKAIAICNKILALDASNKIAKETIKELC</sequence>